<name>A0A7C9DFU6_OPUST</name>
<accession>A0A7C9DFU6</accession>
<dbReference type="EMBL" id="GISG01126219">
    <property type="protein sequence ID" value="MBA4641881.1"/>
    <property type="molecule type" value="Transcribed_RNA"/>
</dbReference>
<sequence length="111" mass="11908">MTGHVPLAMCRFKWLVPATLEPVLYANDCLHTLQQALLQPAPTFSIVKCSQTIDFFFLRLLGWVSGLVCCELGSSVLRGSVLTSSMPTACALASSVPTECELTSSIPTGCK</sequence>
<proteinExistence type="predicted"/>
<dbReference type="AlphaFoldDB" id="A0A7C9DFU6"/>
<reference evidence="1" key="2">
    <citation type="submission" date="2020-07" db="EMBL/GenBank/DDBJ databases">
        <authorList>
            <person name="Vera ALvarez R."/>
            <person name="Arias-Moreno D.M."/>
            <person name="Jimenez-Jacinto V."/>
            <person name="Jimenez-Bremont J.F."/>
            <person name="Swaminathan K."/>
            <person name="Moose S.P."/>
            <person name="Guerrero-Gonzalez M.L."/>
            <person name="Marino-Ramirez L."/>
            <person name="Landsman D."/>
            <person name="Rodriguez-Kessler M."/>
            <person name="Delgado-Sanchez P."/>
        </authorList>
    </citation>
    <scope>NUCLEOTIDE SEQUENCE</scope>
    <source>
        <tissue evidence="1">Cladode</tissue>
    </source>
</reference>
<evidence type="ECO:0000313" key="1">
    <source>
        <dbReference type="EMBL" id="MBA4641881.1"/>
    </source>
</evidence>
<protein>
    <submittedName>
        <fullName evidence="1">Uncharacterized protein</fullName>
    </submittedName>
</protein>
<reference evidence="1" key="1">
    <citation type="journal article" date="2013" name="J. Plant Res.">
        <title>Effect of fungi and light on seed germination of three Opuntia species from semiarid lands of central Mexico.</title>
        <authorList>
            <person name="Delgado-Sanchez P."/>
            <person name="Jimenez-Bremont J.F."/>
            <person name="Guerrero-Gonzalez Mde L."/>
            <person name="Flores J."/>
        </authorList>
    </citation>
    <scope>NUCLEOTIDE SEQUENCE</scope>
    <source>
        <tissue evidence="1">Cladode</tissue>
    </source>
</reference>
<organism evidence="1">
    <name type="scientific">Opuntia streptacantha</name>
    <name type="common">Prickly pear cactus</name>
    <name type="synonym">Opuntia cardona</name>
    <dbReference type="NCBI Taxonomy" id="393608"/>
    <lineage>
        <taxon>Eukaryota</taxon>
        <taxon>Viridiplantae</taxon>
        <taxon>Streptophyta</taxon>
        <taxon>Embryophyta</taxon>
        <taxon>Tracheophyta</taxon>
        <taxon>Spermatophyta</taxon>
        <taxon>Magnoliopsida</taxon>
        <taxon>eudicotyledons</taxon>
        <taxon>Gunneridae</taxon>
        <taxon>Pentapetalae</taxon>
        <taxon>Caryophyllales</taxon>
        <taxon>Cactineae</taxon>
        <taxon>Cactaceae</taxon>
        <taxon>Opuntioideae</taxon>
        <taxon>Opuntia</taxon>
    </lineage>
</organism>